<dbReference type="InterPro" id="IPR050484">
    <property type="entry name" value="Transf_Hexapept/Carb_Anhydrase"/>
</dbReference>
<dbReference type="PANTHER" id="PTHR13061:SF29">
    <property type="entry name" value="GAMMA CARBONIC ANHYDRASE-LIKE 1, MITOCHONDRIAL-RELATED"/>
    <property type="match status" value="1"/>
</dbReference>
<accession>A0A0V0QBK4</accession>
<protein>
    <submittedName>
        <fullName evidence="2">Trimeric LpxA-like protein</fullName>
    </submittedName>
</protein>
<evidence type="ECO:0000256" key="1">
    <source>
        <dbReference type="SAM" id="MobiDB-lite"/>
    </source>
</evidence>
<dbReference type="Gene3D" id="2.160.10.10">
    <property type="entry name" value="Hexapeptide repeat proteins"/>
    <property type="match status" value="1"/>
</dbReference>
<organism evidence="2 3">
    <name type="scientific">Pseudocohnilembus persalinus</name>
    <name type="common">Ciliate</name>
    <dbReference type="NCBI Taxonomy" id="266149"/>
    <lineage>
        <taxon>Eukaryota</taxon>
        <taxon>Sar</taxon>
        <taxon>Alveolata</taxon>
        <taxon>Ciliophora</taxon>
        <taxon>Intramacronucleata</taxon>
        <taxon>Oligohymenophorea</taxon>
        <taxon>Scuticociliatia</taxon>
        <taxon>Philasterida</taxon>
        <taxon>Pseudocohnilembidae</taxon>
        <taxon>Pseudocohnilembus</taxon>
    </lineage>
</organism>
<dbReference type="InParanoid" id="A0A0V0QBK4"/>
<dbReference type="InterPro" id="IPR011004">
    <property type="entry name" value="Trimer_LpxA-like_sf"/>
</dbReference>
<feature type="region of interest" description="Disordered" evidence="1">
    <location>
        <begin position="237"/>
        <end position="256"/>
    </location>
</feature>
<gene>
    <name evidence="2" type="ORF">PPERSA_01199</name>
</gene>
<evidence type="ECO:0000313" key="3">
    <source>
        <dbReference type="Proteomes" id="UP000054937"/>
    </source>
</evidence>
<evidence type="ECO:0000313" key="2">
    <source>
        <dbReference type="EMBL" id="KRW99553.1"/>
    </source>
</evidence>
<reference evidence="2 3" key="1">
    <citation type="journal article" date="2015" name="Sci. Rep.">
        <title>Genome of the facultative scuticociliatosis pathogen Pseudocohnilembus persalinus provides insight into its virulence through horizontal gene transfer.</title>
        <authorList>
            <person name="Xiong J."/>
            <person name="Wang G."/>
            <person name="Cheng J."/>
            <person name="Tian M."/>
            <person name="Pan X."/>
            <person name="Warren A."/>
            <person name="Jiang C."/>
            <person name="Yuan D."/>
            <person name="Miao W."/>
        </authorList>
    </citation>
    <scope>NUCLEOTIDE SEQUENCE [LARGE SCALE GENOMIC DNA]</scope>
    <source>
        <strain evidence="2">36N120E</strain>
    </source>
</reference>
<dbReference type="OMA" id="SVQERCV"/>
<proteinExistence type="predicted"/>
<dbReference type="InterPro" id="IPR047324">
    <property type="entry name" value="LbH_gamma_CA-like"/>
</dbReference>
<dbReference type="Proteomes" id="UP000054937">
    <property type="component" value="Unassembled WGS sequence"/>
</dbReference>
<dbReference type="PANTHER" id="PTHR13061">
    <property type="entry name" value="DYNACTIN SUBUNIT P25"/>
    <property type="match status" value="1"/>
</dbReference>
<dbReference type="CDD" id="cd04645">
    <property type="entry name" value="LbH_gamma_CA_like"/>
    <property type="match status" value="1"/>
</dbReference>
<comment type="caution">
    <text evidence="2">The sequence shown here is derived from an EMBL/GenBank/DDBJ whole genome shotgun (WGS) entry which is preliminary data.</text>
</comment>
<name>A0A0V0QBK4_PSEPJ</name>
<dbReference type="SUPFAM" id="SSF51161">
    <property type="entry name" value="Trimeric LpxA-like enzymes"/>
    <property type="match status" value="1"/>
</dbReference>
<feature type="compositionally biased region" description="Polar residues" evidence="1">
    <location>
        <begin position="237"/>
        <end position="248"/>
    </location>
</feature>
<keyword evidence="3" id="KW-1185">Reference proteome</keyword>
<dbReference type="EMBL" id="LDAU01000209">
    <property type="protein sequence ID" value="KRW99553.1"/>
    <property type="molecule type" value="Genomic_DNA"/>
</dbReference>
<dbReference type="AlphaFoldDB" id="A0A0V0QBK4"/>
<sequence>MKLFNAITKRTVYSIGRMVRETGLAMDQYGSKLSKDIAYLEPLSRHRNLMPLYDLVPQYSYNTYISPNCTIVGEVQVGSESQVWYGAVIRGDLNAVRIGNNTSIGDNVSITTAGSLPTGIPASVNIGNFVQVQNGASLYSCTIDDEVVIGFKSVVLEGAKIERGAVIGPNSVVPPGRLIPAGQLWAGNPVQYVRDLQKSEIASNIDTCKRNLTLAVEHMYEFLPQNSAYLQKQNSIDDVNPSKQTDTNKVPHEFKI</sequence>
<dbReference type="OrthoDB" id="25818at2759"/>